<feature type="non-terminal residue" evidence="1">
    <location>
        <position position="98"/>
    </location>
</feature>
<proteinExistence type="predicted"/>
<evidence type="ECO:0000313" key="2">
    <source>
        <dbReference type="Proteomes" id="UP000292052"/>
    </source>
</evidence>
<dbReference type="AlphaFoldDB" id="A0A482W2C1"/>
<sequence>MRDGLVSTHPETRIGRIPAALGPTRSVLGGFCRPRYSPHSLPPSTMAAVMPGMLYSSTKNVRKCSPWTLITAVLLTFTNFMSPYHQVYQDITERKITH</sequence>
<dbReference type="Proteomes" id="UP000292052">
    <property type="component" value="Unassembled WGS sequence"/>
</dbReference>
<reference evidence="1 2" key="1">
    <citation type="submission" date="2017-03" db="EMBL/GenBank/DDBJ databases">
        <title>Genome of the blue death feigning beetle - Asbolus verrucosus.</title>
        <authorList>
            <person name="Rider S.D."/>
        </authorList>
    </citation>
    <scope>NUCLEOTIDE SEQUENCE [LARGE SCALE GENOMIC DNA]</scope>
    <source>
        <strain evidence="1">Butters</strain>
        <tissue evidence="1">Head and leg muscle</tissue>
    </source>
</reference>
<dbReference type="EMBL" id="QDEB01036097">
    <property type="protein sequence ID" value="RZC39260.1"/>
    <property type="molecule type" value="Genomic_DNA"/>
</dbReference>
<evidence type="ECO:0000313" key="1">
    <source>
        <dbReference type="EMBL" id="RZC39260.1"/>
    </source>
</evidence>
<name>A0A482W2C1_ASBVE</name>
<gene>
    <name evidence="1" type="ORF">BDFB_007314</name>
</gene>
<keyword evidence="2" id="KW-1185">Reference proteome</keyword>
<protein>
    <submittedName>
        <fullName evidence="1">Uncharacterized protein</fullName>
    </submittedName>
</protein>
<accession>A0A482W2C1</accession>
<comment type="caution">
    <text evidence="1">The sequence shown here is derived from an EMBL/GenBank/DDBJ whole genome shotgun (WGS) entry which is preliminary data.</text>
</comment>
<organism evidence="1 2">
    <name type="scientific">Asbolus verrucosus</name>
    <name type="common">Desert ironclad beetle</name>
    <dbReference type="NCBI Taxonomy" id="1661398"/>
    <lineage>
        <taxon>Eukaryota</taxon>
        <taxon>Metazoa</taxon>
        <taxon>Ecdysozoa</taxon>
        <taxon>Arthropoda</taxon>
        <taxon>Hexapoda</taxon>
        <taxon>Insecta</taxon>
        <taxon>Pterygota</taxon>
        <taxon>Neoptera</taxon>
        <taxon>Endopterygota</taxon>
        <taxon>Coleoptera</taxon>
        <taxon>Polyphaga</taxon>
        <taxon>Cucujiformia</taxon>
        <taxon>Tenebrionidae</taxon>
        <taxon>Pimeliinae</taxon>
        <taxon>Asbolus</taxon>
    </lineage>
</organism>